<evidence type="ECO:0000256" key="4">
    <source>
        <dbReference type="ARBA" id="ARBA00022475"/>
    </source>
</evidence>
<evidence type="ECO:0000313" key="12">
    <source>
        <dbReference type="EMBL" id="MBD7919681.1"/>
    </source>
</evidence>
<feature type="transmembrane region" description="Helical" evidence="11">
    <location>
        <begin position="77"/>
        <end position="96"/>
    </location>
</feature>
<evidence type="ECO:0000256" key="5">
    <source>
        <dbReference type="ARBA" id="ARBA00022692"/>
    </source>
</evidence>
<dbReference type="PANTHER" id="PTHR30341:SF0">
    <property type="entry name" value="NA(+)_H(+) ANTIPORTER NHAA"/>
    <property type="match status" value="1"/>
</dbReference>
<keyword evidence="13" id="KW-1185">Reference proteome</keyword>
<evidence type="ECO:0000256" key="2">
    <source>
        <dbReference type="ARBA" id="ARBA00022448"/>
    </source>
</evidence>
<evidence type="ECO:0000256" key="11">
    <source>
        <dbReference type="HAMAP-Rule" id="MF_01844"/>
    </source>
</evidence>
<dbReference type="Proteomes" id="UP000604241">
    <property type="component" value="Unassembled WGS sequence"/>
</dbReference>
<keyword evidence="8 11" id="KW-0406">Ion transport</keyword>
<dbReference type="InterPro" id="IPR004670">
    <property type="entry name" value="NhaA"/>
</dbReference>
<protein>
    <recommendedName>
        <fullName evidence="11">Na(+)/H(+) antiporter NhaA</fullName>
    </recommendedName>
    <alternativeName>
        <fullName evidence="11">Sodium/proton antiporter NhaA</fullName>
    </alternativeName>
</protein>
<keyword evidence="10 11" id="KW-0739">Sodium transport</keyword>
<dbReference type="Pfam" id="PF06965">
    <property type="entry name" value="Na_H_antiport_1"/>
    <property type="match status" value="1"/>
</dbReference>
<dbReference type="NCBIfam" id="TIGR00773">
    <property type="entry name" value="NhaA"/>
    <property type="match status" value="1"/>
</dbReference>
<name>A0ABR8QH53_9CELL</name>
<dbReference type="HAMAP" id="MF_01844">
    <property type="entry name" value="NhaA"/>
    <property type="match status" value="1"/>
</dbReference>
<keyword evidence="3 11" id="KW-0050">Antiport</keyword>
<comment type="function">
    <text evidence="11">Na(+)/H(+) antiporter that extrudes sodium in exchange for external protons.</text>
</comment>
<feature type="transmembrane region" description="Helical" evidence="11">
    <location>
        <begin position="223"/>
        <end position="251"/>
    </location>
</feature>
<dbReference type="Gene3D" id="1.20.1530.10">
    <property type="entry name" value="Na+/H+ antiporter like domain"/>
    <property type="match status" value="1"/>
</dbReference>
<evidence type="ECO:0000256" key="6">
    <source>
        <dbReference type="ARBA" id="ARBA00022989"/>
    </source>
</evidence>
<comment type="caution">
    <text evidence="12">The sequence shown here is derived from an EMBL/GenBank/DDBJ whole genome shotgun (WGS) entry which is preliminary data.</text>
</comment>
<feature type="transmembrane region" description="Helical" evidence="11">
    <location>
        <begin position="195"/>
        <end position="211"/>
    </location>
</feature>
<keyword evidence="4 11" id="KW-1003">Cell membrane</keyword>
<comment type="catalytic activity">
    <reaction evidence="11">
        <text>Na(+)(in) + 2 H(+)(out) = Na(+)(out) + 2 H(+)(in)</text>
        <dbReference type="Rhea" id="RHEA:29251"/>
        <dbReference type="ChEBI" id="CHEBI:15378"/>
        <dbReference type="ChEBI" id="CHEBI:29101"/>
    </reaction>
</comment>
<accession>A0ABR8QH53</accession>
<feature type="transmembrane region" description="Helical" evidence="11">
    <location>
        <begin position="335"/>
        <end position="363"/>
    </location>
</feature>
<feature type="transmembrane region" description="Helical" evidence="11">
    <location>
        <begin position="408"/>
        <end position="428"/>
    </location>
</feature>
<evidence type="ECO:0000256" key="9">
    <source>
        <dbReference type="ARBA" id="ARBA00023136"/>
    </source>
</evidence>
<reference evidence="12 13" key="1">
    <citation type="submission" date="2020-08" db="EMBL/GenBank/DDBJ databases">
        <title>A Genomic Blueprint of the Chicken Gut Microbiome.</title>
        <authorList>
            <person name="Gilroy R."/>
            <person name="Ravi A."/>
            <person name="Getino M."/>
            <person name="Pursley I."/>
            <person name="Horton D.L."/>
            <person name="Alikhan N.-F."/>
            <person name="Baker D."/>
            <person name="Gharbi K."/>
            <person name="Hall N."/>
            <person name="Watson M."/>
            <person name="Adriaenssens E.M."/>
            <person name="Foster-Nyarko E."/>
            <person name="Jarju S."/>
            <person name="Secka A."/>
            <person name="Antonio M."/>
            <person name="Oren A."/>
            <person name="Chaudhuri R."/>
            <person name="La Ragione R.M."/>
            <person name="Hildebrand F."/>
            <person name="Pallen M.J."/>
        </authorList>
    </citation>
    <scope>NUCLEOTIDE SEQUENCE [LARGE SCALE GENOMIC DNA]</scope>
    <source>
        <strain evidence="12 13">Sa3CUA2</strain>
    </source>
</reference>
<dbReference type="PANTHER" id="PTHR30341">
    <property type="entry name" value="SODIUM ION/PROTON ANTIPORTER NHAA-RELATED"/>
    <property type="match status" value="1"/>
</dbReference>
<keyword evidence="9 11" id="KW-0472">Membrane</keyword>
<gene>
    <name evidence="11 12" type="primary">nhaA</name>
    <name evidence="12" type="ORF">H9657_15530</name>
</gene>
<evidence type="ECO:0000313" key="13">
    <source>
        <dbReference type="Proteomes" id="UP000604241"/>
    </source>
</evidence>
<feature type="transmembrane region" description="Helical" evidence="11">
    <location>
        <begin position="170"/>
        <end position="189"/>
    </location>
</feature>
<evidence type="ECO:0000256" key="10">
    <source>
        <dbReference type="ARBA" id="ARBA00023201"/>
    </source>
</evidence>
<dbReference type="InterPro" id="IPR023171">
    <property type="entry name" value="Na/H_antiporter_dom_sf"/>
</dbReference>
<proteinExistence type="inferred from homology"/>
<organism evidence="12 13">
    <name type="scientific">Cellulomonas avistercoris</name>
    <dbReference type="NCBI Taxonomy" id="2762242"/>
    <lineage>
        <taxon>Bacteria</taxon>
        <taxon>Bacillati</taxon>
        <taxon>Actinomycetota</taxon>
        <taxon>Actinomycetes</taxon>
        <taxon>Micrococcales</taxon>
        <taxon>Cellulomonadaceae</taxon>
        <taxon>Cellulomonas</taxon>
    </lineage>
</organism>
<keyword evidence="5 11" id="KW-0812">Transmembrane</keyword>
<evidence type="ECO:0000256" key="1">
    <source>
        <dbReference type="ARBA" id="ARBA00004429"/>
    </source>
</evidence>
<feature type="transmembrane region" description="Helical" evidence="11">
    <location>
        <begin position="304"/>
        <end position="323"/>
    </location>
</feature>
<feature type="transmembrane region" description="Helical" evidence="11">
    <location>
        <begin position="136"/>
        <end position="158"/>
    </location>
</feature>
<feature type="transmembrane region" description="Helical" evidence="11">
    <location>
        <begin position="20"/>
        <end position="45"/>
    </location>
</feature>
<comment type="similarity">
    <text evidence="11">Belongs to the NhaA Na(+)/H(+) (TC 2.A.33) antiporter family.</text>
</comment>
<keyword evidence="6 11" id="KW-1133">Transmembrane helix</keyword>
<evidence type="ECO:0000256" key="8">
    <source>
        <dbReference type="ARBA" id="ARBA00023065"/>
    </source>
</evidence>
<keyword evidence="7 11" id="KW-0915">Sodium</keyword>
<sequence length="462" mass="48139">MRSRVLRAHGGARSSLAPALRTFLATEAGSAAVLLVATLAALVWANSPWRDTYTALWHAPAGVFVGGAGIEMDLQHWVNDLAMAVFFAVVGLEINRELTRGELRDPRAVAVPAFGAIGGLLVPVLVYLAFNGGTEAAHGWGVVMSTDTAFLVGVLALFGPRCPDRLRLFLLTLAIVDDIGAIAAMAVFYTDDVDLRALAAAAVLVAALVVLRRRGVWRLAPYVAVGLALWVAVLASGVHATIAGVLVGLLVPTSLPHERRRQAVAVHARRFLSEGGADREHAAEIAGRAAVPTGDRLQRALHPWSAFVVVPLFGLANAGVRLDPATLADAFSSRLTVGVAVALVLGNAVGIAGAATLALRLGLGDLPGRVRWGHLMGGAVLAGIGFTISLFIAQLAFDDPVLLERAKIGVLAGSLVAAVAGSLLLRWLGERLPLCTPPDLPPTLPPLPWRQAAAPADATTTD</sequence>
<evidence type="ECO:0000256" key="7">
    <source>
        <dbReference type="ARBA" id="ARBA00023053"/>
    </source>
</evidence>
<feature type="transmembrane region" description="Helical" evidence="11">
    <location>
        <begin position="108"/>
        <end position="130"/>
    </location>
</feature>
<comment type="subcellular location">
    <subcellularLocation>
        <location evidence="1">Cell inner membrane</location>
        <topology evidence="1">Multi-pass membrane protein</topology>
    </subcellularLocation>
    <subcellularLocation>
        <location evidence="11">Cell membrane</location>
        <topology evidence="11">Multi-pass membrane protein</topology>
    </subcellularLocation>
</comment>
<dbReference type="EMBL" id="JACSQV010000014">
    <property type="protein sequence ID" value="MBD7919681.1"/>
    <property type="molecule type" value="Genomic_DNA"/>
</dbReference>
<feature type="transmembrane region" description="Helical" evidence="11">
    <location>
        <begin position="375"/>
        <end position="396"/>
    </location>
</feature>
<keyword evidence="2 11" id="KW-0813">Transport</keyword>
<evidence type="ECO:0000256" key="3">
    <source>
        <dbReference type="ARBA" id="ARBA00022449"/>
    </source>
</evidence>